<reference evidence="20 21" key="1">
    <citation type="journal article" date="2016" name="Genome Biol. Evol.">
        <title>Divergent and convergent evolution of fungal pathogenicity.</title>
        <authorList>
            <person name="Shang Y."/>
            <person name="Xiao G."/>
            <person name="Zheng P."/>
            <person name="Cen K."/>
            <person name="Zhan S."/>
            <person name="Wang C."/>
        </authorList>
    </citation>
    <scope>NUCLEOTIDE SEQUENCE [LARGE SCALE GENOMIC DNA]</scope>
    <source>
        <strain evidence="20 21">ARSEF 7405</strain>
    </source>
</reference>
<keyword evidence="3" id="KW-0808">Transferase</keyword>
<dbReference type="GO" id="GO:0015074">
    <property type="term" value="P:DNA integration"/>
    <property type="evidence" value="ECO:0007669"/>
    <property type="project" value="UniProtKB-KW"/>
</dbReference>
<evidence type="ECO:0000256" key="14">
    <source>
        <dbReference type="ARBA" id="ARBA00022932"/>
    </source>
</evidence>
<dbReference type="InterPro" id="IPR036397">
    <property type="entry name" value="RNaseH_sf"/>
</dbReference>
<dbReference type="SUPFAM" id="SSF53098">
    <property type="entry name" value="Ribonuclease H-like"/>
    <property type="match status" value="1"/>
</dbReference>
<feature type="domain" description="Chromo" evidence="18">
    <location>
        <begin position="1237"/>
        <end position="1288"/>
    </location>
</feature>
<evidence type="ECO:0000256" key="16">
    <source>
        <dbReference type="ARBA" id="ARBA00023172"/>
    </source>
</evidence>
<dbReference type="GO" id="GO:0006338">
    <property type="term" value="P:chromatin remodeling"/>
    <property type="evidence" value="ECO:0007669"/>
    <property type="project" value="UniProtKB-ARBA"/>
</dbReference>
<accession>A0A167ZTM0</accession>
<dbReference type="GO" id="GO:0004190">
    <property type="term" value="F:aspartic-type endopeptidase activity"/>
    <property type="evidence" value="ECO:0007669"/>
    <property type="project" value="UniProtKB-KW"/>
</dbReference>
<dbReference type="InterPro" id="IPR041373">
    <property type="entry name" value="RT_RNaseH"/>
</dbReference>
<keyword evidence="6" id="KW-0479">Metal-binding</keyword>
<protein>
    <submittedName>
        <fullName evidence="20">Ribonuclease H-like protein</fullName>
    </submittedName>
</protein>
<keyword evidence="15" id="KW-0238">DNA-binding</keyword>
<dbReference type="InterPro" id="IPR000477">
    <property type="entry name" value="RT_dom"/>
</dbReference>
<dbReference type="SUPFAM" id="SSF54160">
    <property type="entry name" value="Chromo domain-like"/>
    <property type="match status" value="1"/>
</dbReference>
<evidence type="ECO:0000256" key="12">
    <source>
        <dbReference type="ARBA" id="ARBA00022908"/>
    </source>
</evidence>
<dbReference type="PROSITE" id="PS50994">
    <property type="entry name" value="INTEGRASE"/>
    <property type="match status" value="1"/>
</dbReference>
<evidence type="ECO:0000256" key="11">
    <source>
        <dbReference type="ARBA" id="ARBA00022884"/>
    </source>
</evidence>
<comment type="caution">
    <text evidence="20">The sequence shown here is derived from an EMBL/GenBank/DDBJ whole genome shotgun (WGS) entry which is preliminary data.</text>
</comment>
<dbReference type="PROSITE" id="PS50013">
    <property type="entry name" value="CHROMO_2"/>
    <property type="match status" value="1"/>
</dbReference>
<keyword evidence="12" id="KW-0229">DNA integration</keyword>
<dbReference type="Pfam" id="PF24626">
    <property type="entry name" value="SH3_Tf2-1"/>
    <property type="match status" value="1"/>
</dbReference>
<dbReference type="PANTHER" id="PTHR37984">
    <property type="entry name" value="PROTEIN CBG26694"/>
    <property type="match status" value="1"/>
</dbReference>
<keyword evidence="13" id="KW-0695">RNA-directed DNA polymerase</keyword>
<dbReference type="SUPFAM" id="SSF56672">
    <property type="entry name" value="DNA/RNA polymerases"/>
    <property type="match status" value="1"/>
</dbReference>
<feature type="domain" description="Integrase catalytic" evidence="19">
    <location>
        <begin position="935"/>
        <end position="1098"/>
    </location>
</feature>
<evidence type="ECO:0000256" key="10">
    <source>
        <dbReference type="ARBA" id="ARBA00022842"/>
    </source>
</evidence>
<keyword evidence="4" id="KW-0548">Nucleotidyltransferase</keyword>
<dbReference type="GO" id="GO:0006508">
    <property type="term" value="P:proteolysis"/>
    <property type="evidence" value="ECO:0007669"/>
    <property type="project" value="UniProtKB-KW"/>
</dbReference>
<dbReference type="OrthoDB" id="4177918at2759"/>
<dbReference type="VEuPathDB" id="FungiDB:AAP_02545"/>
<dbReference type="InterPro" id="IPR041588">
    <property type="entry name" value="Integrase_H2C2"/>
</dbReference>
<keyword evidence="10" id="KW-0460">Magnesium</keyword>
<evidence type="ECO:0000256" key="3">
    <source>
        <dbReference type="ARBA" id="ARBA00022679"/>
    </source>
</evidence>
<dbReference type="Pfam" id="PF17917">
    <property type="entry name" value="RT_RNaseH"/>
    <property type="match status" value="1"/>
</dbReference>
<keyword evidence="9" id="KW-0378">Hydrolase</keyword>
<evidence type="ECO:0000256" key="5">
    <source>
        <dbReference type="ARBA" id="ARBA00022722"/>
    </source>
</evidence>
<dbReference type="CDD" id="cd00024">
    <property type="entry name" value="CD_CSD"/>
    <property type="match status" value="1"/>
</dbReference>
<dbReference type="CDD" id="cd01647">
    <property type="entry name" value="RT_LTR"/>
    <property type="match status" value="1"/>
</dbReference>
<dbReference type="Pfam" id="PF00078">
    <property type="entry name" value="RVT_1"/>
    <property type="match status" value="1"/>
</dbReference>
<dbReference type="CDD" id="cd09274">
    <property type="entry name" value="RNase_HI_RT_Ty3"/>
    <property type="match status" value="1"/>
</dbReference>
<dbReference type="GO" id="GO:0003723">
    <property type="term" value="F:RNA binding"/>
    <property type="evidence" value="ECO:0007669"/>
    <property type="project" value="UniProtKB-KW"/>
</dbReference>
<dbReference type="InterPro" id="IPR043502">
    <property type="entry name" value="DNA/RNA_pol_sf"/>
</dbReference>
<sequence>MTTIPLEWAEQYAAHLPIQSSPPVTIRGVGCTDNVSHKFITAPFHFKARARHGSPLIVKLIVEAHILETYHGPPLLGMDVIVPEGIILDPVKSLAIVSSCDMAHIPTVVKARKSVPRSVVARVHSNMILPPNTVSLLPINPGNLPEYCDFVVDSDSSRHPDLTFYTAVLNHASTMLPVLNTSHTPVRLSNRQRIVTMYPLHAEVVTPTDNYITAYHVSSDTTDDNSTLMKEDYDTADVSEKIRPHTTGTEQQTPEGITVYGNDKTFAIFRDILSKYNVWKDNGDTIDIPEDRWMTVPLIEGWRDILKTHSRGYPASPRDLQVISHIFDKLHQQKRMVWALNPTPFTFPVFVVWKTVLQNGLPVQKGRAVIDIRALNQITQKDLYPLPILEELFSLLRGKQFISVFDGSGWFHQWRVHPKDTDKFTLVSPRGQETMLVAPMGFKNSVAHVQRQIDHELRPHADYARAYVDDTVVFSNTFEDHCRHINDVLATFQRLRASLNPAKSYVGFPSISLLGKKVDGFGLSTPEDKVAALLALTFPKNVKELETYIGMTQWLRHFIPYYASIIQPLQQRKTRLLRHAPRGPARKQYVTKTPISDVTTEEREAFDRLQDCFRAPTFLAHPQPDKPLFLETDASKQRGFGGFIYHADLPPNWELDKPPPRTAVHPVLFLSKVLTNAETKLWPTELEVAAVVWLLKQAYRLIQGHKGPLILYTDHSAIVQLYHQSTMHSSTTDKTNPKLARAAEYMQRFELQIYHRPGRLHIVPDALSRLPSRLVTPTTQDDIIFNLLLQAAYPAYAYTATLVAMSDELRQRFLSGYQDDSHWRPVYQQVQQQLKKPPAERPELPYTIEDDLLYTIGLKGESRLVVPRSLIQDVIRQAHDESAHPGIERTIAQLRTVCIHRLRHNVKLYIRHCKSCLANKTLTHKPFGALQPILATPVPFHTISIDFVTGFPVSADGFDALLTVTCKYTKRVGLIPGASNWDGIYWGRAFVSFLLSADWGIPTVIISDRDSIFLGHLWREIFSGFHTTLLHSTAYHPQTDGQSERTNMTAEIALRHVLPALDDQTSWPTILPYVQCCLNSAKSSTTGTSPHELMYGVQVANPLLRLQRRLLRQPDLAARLESLDLAHYAMMKMKQYYDNRHEDVNLSVGSKVYIRLHKGYKIKSPLPTKLQPQRVGPFTILERVGRLAYRLDIDASWNIHPVLSIAQLEPAPQDSDPFHRPVSPPGPLSVDGDDDHYEIERLLATRESRGRRQYLVKWKGYGDEHNVWYDEADLSHARDLIADFQRTQRPSLLSRLRPRRRS</sequence>
<dbReference type="PANTHER" id="PTHR37984:SF5">
    <property type="entry name" value="PROTEIN NYNRIN-LIKE"/>
    <property type="match status" value="1"/>
</dbReference>
<dbReference type="Gene3D" id="3.30.70.270">
    <property type="match status" value="2"/>
</dbReference>
<organism evidence="20 21">
    <name type="scientific">Ascosphaera apis ARSEF 7405</name>
    <dbReference type="NCBI Taxonomy" id="392613"/>
    <lineage>
        <taxon>Eukaryota</taxon>
        <taxon>Fungi</taxon>
        <taxon>Dikarya</taxon>
        <taxon>Ascomycota</taxon>
        <taxon>Pezizomycotina</taxon>
        <taxon>Eurotiomycetes</taxon>
        <taxon>Eurotiomycetidae</taxon>
        <taxon>Onygenales</taxon>
        <taxon>Ascosphaeraceae</taxon>
        <taxon>Ascosphaera</taxon>
    </lineage>
</organism>
<dbReference type="EMBL" id="AZGZ01000009">
    <property type="protein sequence ID" value="KZZ93079.1"/>
    <property type="molecule type" value="Genomic_DNA"/>
</dbReference>
<evidence type="ECO:0000256" key="1">
    <source>
        <dbReference type="ARBA" id="ARBA00011353"/>
    </source>
</evidence>
<dbReference type="InterPro" id="IPR012337">
    <property type="entry name" value="RNaseH-like_sf"/>
</dbReference>
<evidence type="ECO:0000259" key="19">
    <source>
        <dbReference type="PROSITE" id="PS50994"/>
    </source>
</evidence>
<dbReference type="GO" id="GO:0006310">
    <property type="term" value="P:DNA recombination"/>
    <property type="evidence" value="ECO:0007669"/>
    <property type="project" value="UniProtKB-KW"/>
</dbReference>
<dbReference type="Gene3D" id="3.30.420.10">
    <property type="entry name" value="Ribonuclease H-like superfamily/Ribonuclease H"/>
    <property type="match status" value="1"/>
</dbReference>
<evidence type="ECO:0000256" key="6">
    <source>
        <dbReference type="ARBA" id="ARBA00022723"/>
    </source>
</evidence>
<evidence type="ECO:0000256" key="7">
    <source>
        <dbReference type="ARBA" id="ARBA00022750"/>
    </source>
</evidence>
<dbReference type="InterPro" id="IPR016197">
    <property type="entry name" value="Chromo-like_dom_sf"/>
</dbReference>
<evidence type="ECO:0000313" key="20">
    <source>
        <dbReference type="EMBL" id="KZZ93079.1"/>
    </source>
</evidence>
<dbReference type="GO" id="GO:0003887">
    <property type="term" value="F:DNA-directed DNA polymerase activity"/>
    <property type="evidence" value="ECO:0007669"/>
    <property type="project" value="UniProtKB-KW"/>
</dbReference>
<dbReference type="Proteomes" id="UP000242877">
    <property type="component" value="Unassembled WGS sequence"/>
</dbReference>
<evidence type="ECO:0000256" key="8">
    <source>
        <dbReference type="ARBA" id="ARBA00022759"/>
    </source>
</evidence>
<dbReference type="Gene3D" id="1.10.340.70">
    <property type="match status" value="1"/>
</dbReference>
<comment type="subunit">
    <text evidence="1">Component of the NuA4 histone acetyltransferase complex.</text>
</comment>
<dbReference type="Gene3D" id="2.40.50.40">
    <property type="match status" value="1"/>
</dbReference>
<name>A0A167ZTM0_9EURO</name>
<proteinExistence type="predicted"/>
<evidence type="ECO:0000256" key="4">
    <source>
        <dbReference type="ARBA" id="ARBA00022695"/>
    </source>
</evidence>
<keyword evidence="8" id="KW-0255">Endonuclease</keyword>
<keyword evidence="14" id="KW-0239">DNA-directed DNA polymerase</keyword>
<dbReference type="GO" id="GO:0003964">
    <property type="term" value="F:RNA-directed DNA polymerase activity"/>
    <property type="evidence" value="ECO:0007669"/>
    <property type="project" value="UniProtKB-KW"/>
</dbReference>
<evidence type="ECO:0000256" key="15">
    <source>
        <dbReference type="ARBA" id="ARBA00023125"/>
    </source>
</evidence>
<evidence type="ECO:0000256" key="13">
    <source>
        <dbReference type="ARBA" id="ARBA00022918"/>
    </source>
</evidence>
<gene>
    <name evidence="20" type="ORF">AAP_02545</name>
</gene>
<dbReference type="GO" id="GO:0046872">
    <property type="term" value="F:metal ion binding"/>
    <property type="evidence" value="ECO:0007669"/>
    <property type="project" value="UniProtKB-KW"/>
</dbReference>
<evidence type="ECO:0000256" key="17">
    <source>
        <dbReference type="SAM" id="MobiDB-lite"/>
    </source>
</evidence>
<dbReference type="InterPro" id="IPR043128">
    <property type="entry name" value="Rev_trsase/Diguanyl_cyclase"/>
</dbReference>
<evidence type="ECO:0000256" key="2">
    <source>
        <dbReference type="ARBA" id="ARBA00022670"/>
    </source>
</evidence>
<dbReference type="InterPro" id="IPR023780">
    <property type="entry name" value="Chromo_domain"/>
</dbReference>
<dbReference type="GO" id="GO:0005634">
    <property type="term" value="C:nucleus"/>
    <property type="evidence" value="ECO:0007669"/>
    <property type="project" value="UniProtKB-ARBA"/>
</dbReference>
<keyword evidence="5" id="KW-0540">Nuclease</keyword>
<evidence type="ECO:0000259" key="18">
    <source>
        <dbReference type="PROSITE" id="PS50013"/>
    </source>
</evidence>
<dbReference type="Pfam" id="PF17921">
    <property type="entry name" value="Integrase_H2C2"/>
    <property type="match status" value="1"/>
</dbReference>
<dbReference type="InterPro" id="IPR056924">
    <property type="entry name" value="SH3_Tf2-1"/>
</dbReference>
<dbReference type="InterPro" id="IPR000953">
    <property type="entry name" value="Chromo/chromo_shadow_dom"/>
</dbReference>
<dbReference type="GO" id="GO:0004519">
    <property type="term" value="F:endonuclease activity"/>
    <property type="evidence" value="ECO:0007669"/>
    <property type="project" value="UniProtKB-KW"/>
</dbReference>
<dbReference type="InterPro" id="IPR050951">
    <property type="entry name" value="Retrovirus_Pol_polyprotein"/>
</dbReference>
<keyword evidence="16" id="KW-0233">DNA recombination</keyword>
<keyword evidence="11" id="KW-0694">RNA-binding</keyword>
<dbReference type="Pfam" id="PF00385">
    <property type="entry name" value="Chromo"/>
    <property type="match status" value="1"/>
</dbReference>
<dbReference type="GO" id="GO:0003677">
    <property type="term" value="F:DNA binding"/>
    <property type="evidence" value="ECO:0007669"/>
    <property type="project" value="UniProtKB-KW"/>
</dbReference>
<keyword evidence="21" id="KW-1185">Reference proteome</keyword>
<dbReference type="SMART" id="SM00298">
    <property type="entry name" value="CHROMO"/>
    <property type="match status" value="1"/>
</dbReference>
<evidence type="ECO:0000256" key="9">
    <source>
        <dbReference type="ARBA" id="ARBA00022801"/>
    </source>
</evidence>
<dbReference type="InterPro" id="IPR001584">
    <property type="entry name" value="Integrase_cat-core"/>
</dbReference>
<evidence type="ECO:0000313" key="21">
    <source>
        <dbReference type="Proteomes" id="UP000242877"/>
    </source>
</evidence>
<feature type="region of interest" description="Disordered" evidence="17">
    <location>
        <begin position="1212"/>
        <end position="1231"/>
    </location>
</feature>
<keyword evidence="7" id="KW-0064">Aspartyl protease</keyword>
<dbReference type="Gene3D" id="3.10.10.10">
    <property type="entry name" value="HIV Type 1 Reverse Transcriptase, subunit A, domain 1"/>
    <property type="match status" value="1"/>
</dbReference>
<keyword evidence="2" id="KW-0645">Protease</keyword>